<evidence type="ECO:0000256" key="4">
    <source>
        <dbReference type="ARBA" id="ARBA00022692"/>
    </source>
</evidence>
<evidence type="ECO:0000256" key="9">
    <source>
        <dbReference type="ARBA" id="ARBA00023065"/>
    </source>
</evidence>
<organism evidence="15 17">
    <name type="scientific">Rotaria sordida</name>
    <dbReference type="NCBI Taxonomy" id="392033"/>
    <lineage>
        <taxon>Eukaryota</taxon>
        <taxon>Metazoa</taxon>
        <taxon>Spiralia</taxon>
        <taxon>Gnathifera</taxon>
        <taxon>Rotifera</taxon>
        <taxon>Eurotatoria</taxon>
        <taxon>Bdelloidea</taxon>
        <taxon>Philodinida</taxon>
        <taxon>Philodinidae</taxon>
        <taxon>Rotaria</taxon>
    </lineage>
</organism>
<evidence type="ECO:0000256" key="8">
    <source>
        <dbReference type="ARBA" id="ARBA00022989"/>
    </source>
</evidence>
<keyword evidence="3" id="KW-0633">Potassium transport</keyword>
<evidence type="ECO:0000256" key="2">
    <source>
        <dbReference type="ARBA" id="ARBA00022448"/>
    </source>
</evidence>
<dbReference type="SUPFAM" id="SSF81324">
    <property type="entry name" value="Voltage-gated potassium channels"/>
    <property type="match status" value="1"/>
</dbReference>
<sequence>MNGWAKDALDCLLSMTTFFESEDDRLTINISGTHYEINVSDIINFPDTVLGDPLKRARYLVPGTSHYFFPHHPSSFESILYYYINDGVLIKAETIPAIIFYEEIRFFQLNEKLIQTFYNDYLSINEDNHIEPNSYLKKTLYQTFYHPPINYLNSLFNILSAVFNALAIYSLCLETMSIYRNFHNTMWMITHPSKPFNRTEGFKCSDISLRPYQFIPYFNSENTTLEILCVTWFYFELFIRTLSVPSFTHLINDPNFALDILSILPTILSQIFYRFYIFENQEENLLTLKETQLFDYLTCLKLFRLFRLTRHAKCLEVFIKVLYINLKDILMLTILIIFGIFYFGLTQFVLEQLHQDNEIKNIGEALWHGFTVITTVGYSDIAEHQFLSYIFAIVGVWYGSISMAIILPSLIQSFNIFHNFKYRRYIFKYKTD</sequence>
<dbReference type="SUPFAM" id="SSF54695">
    <property type="entry name" value="POZ domain"/>
    <property type="match status" value="1"/>
</dbReference>
<keyword evidence="5" id="KW-0631">Potassium channel</keyword>
<dbReference type="GO" id="GO:0005251">
    <property type="term" value="F:delayed rectifier potassium channel activity"/>
    <property type="evidence" value="ECO:0007669"/>
    <property type="project" value="TreeGrafter"/>
</dbReference>
<name>A0A813XP76_9BILA</name>
<dbReference type="InterPro" id="IPR003131">
    <property type="entry name" value="T1-type_BTB"/>
</dbReference>
<dbReference type="InterPro" id="IPR027359">
    <property type="entry name" value="Volt_channel_dom_sf"/>
</dbReference>
<dbReference type="GO" id="GO:0001508">
    <property type="term" value="P:action potential"/>
    <property type="evidence" value="ECO:0007669"/>
    <property type="project" value="TreeGrafter"/>
</dbReference>
<keyword evidence="10 12" id="KW-0472">Membrane</keyword>
<evidence type="ECO:0000256" key="3">
    <source>
        <dbReference type="ARBA" id="ARBA00022538"/>
    </source>
</evidence>
<dbReference type="Gene3D" id="1.20.120.350">
    <property type="entry name" value="Voltage-gated potassium channels. Chain C"/>
    <property type="match status" value="1"/>
</dbReference>
<evidence type="ECO:0000256" key="11">
    <source>
        <dbReference type="ARBA" id="ARBA00023303"/>
    </source>
</evidence>
<dbReference type="Gene3D" id="1.10.287.70">
    <property type="match status" value="1"/>
</dbReference>
<protein>
    <recommendedName>
        <fullName evidence="18">Potassium channel</fullName>
    </recommendedName>
</protein>
<keyword evidence="7" id="KW-0630">Potassium</keyword>
<evidence type="ECO:0008006" key="18">
    <source>
        <dbReference type="Google" id="ProtNLM"/>
    </source>
</evidence>
<dbReference type="Gene3D" id="3.30.710.10">
    <property type="entry name" value="Potassium Channel Kv1.1, Chain A"/>
    <property type="match status" value="1"/>
</dbReference>
<dbReference type="GO" id="GO:0051260">
    <property type="term" value="P:protein homooligomerization"/>
    <property type="evidence" value="ECO:0007669"/>
    <property type="project" value="InterPro"/>
</dbReference>
<gene>
    <name evidence="16" type="ORF">OTI717_LOCUS34403</name>
    <name evidence="15" type="ORF">RFH988_LOCUS7637</name>
</gene>
<evidence type="ECO:0000313" key="17">
    <source>
        <dbReference type="Proteomes" id="UP000663882"/>
    </source>
</evidence>
<feature type="transmembrane region" description="Helical" evidence="12">
    <location>
        <begin position="151"/>
        <end position="172"/>
    </location>
</feature>
<dbReference type="InterPro" id="IPR028325">
    <property type="entry name" value="VG_K_chnl"/>
</dbReference>
<feature type="domain" description="Ion transport" evidence="13">
    <location>
        <begin position="222"/>
        <end position="415"/>
    </location>
</feature>
<evidence type="ECO:0000256" key="1">
    <source>
        <dbReference type="ARBA" id="ARBA00004141"/>
    </source>
</evidence>
<evidence type="ECO:0000313" key="15">
    <source>
        <dbReference type="EMBL" id="CAF0874338.1"/>
    </source>
</evidence>
<feature type="transmembrane region" description="Helical" evidence="12">
    <location>
        <begin position="386"/>
        <end position="411"/>
    </location>
</feature>
<dbReference type="GO" id="GO:0008076">
    <property type="term" value="C:voltage-gated potassium channel complex"/>
    <property type="evidence" value="ECO:0007669"/>
    <property type="project" value="InterPro"/>
</dbReference>
<dbReference type="InterPro" id="IPR011333">
    <property type="entry name" value="SKP1/BTB/POZ_sf"/>
</dbReference>
<dbReference type="Proteomes" id="UP000663823">
    <property type="component" value="Unassembled WGS sequence"/>
</dbReference>
<evidence type="ECO:0000256" key="7">
    <source>
        <dbReference type="ARBA" id="ARBA00022958"/>
    </source>
</evidence>
<dbReference type="EMBL" id="CAJNOO010000244">
    <property type="protein sequence ID" value="CAF0874338.1"/>
    <property type="molecule type" value="Genomic_DNA"/>
</dbReference>
<keyword evidence="6" id="KW-0851">Voltage-gated channel</keyword>
<dbReference type="Pfam" id="PF02214">
    <property type="entry name" value="BTB_2"/>
    <property type="match status" value="1"/>
</dbReference>
<evidence type="ECO:0000259" key="13">
    <source>
        <dbReference type="Pfam" id="PF00520"/>
    </source>
</evidence>
<dbReference type="PANTHER" id="PTHR11537">
    <property type="entry name" value="VOLTAGE-GATED POTASSIUM CHANNEL"/>
    <property type="match status" value="1"/>
</dbReference>
<evidence type="ECO:0000256" key="5">
    <source>
        <dbReference type="ARBA" id="ARBA00022826"/>
    </source>
</evidence>
<dbReference type="AlphaFoldDB" id="A0A813XP76"/>
<comment type="caution">
    <text evidence="15">The sequence shown here is derived from an EMBL/GenBank/DDBJ whole genome shotgun (WGS) entry which is preliminary data.</text>
</comment>
<evidence type="ECO:0000259" key="14">
    <source>
        <dbReference type="Pfam" id="PF02214"/>
    </source>
</evidence>
<evidence type="ECO:0000256" key="10">
    <source>
        <dbReference type="ARBA" id="ARBA00023136"/>
    </source>
</evidence>
<evidence type="ECO:0000256" key="6">
    <source>
        <dbReference type="ARBA" id="ARBA00022882"/>
    </source>
</evidence>
<dbReference type="EMBL" id="CAJOAX010012215">
    <property type="protein sequence ID" value="CAF4108142.1"/>
    <property type="molecule type" value="Genomic_DNA"/>
</dbReference>
<keyword evidence="11" id="KW-0407">Ion channel</keyword>
<accession>A0A813XP76</accession>
<dbReference type="OrthoDB" id="9988604at2759"/>
<dbReference type="PRINTS" id="PR00169">
    <property type="entry name" value="KCHANNEL"/>
</dbReference>
<reference evidence="15" key="1">
    <citation type="submission" date="2021-02" db="EMBL/GenBank/DDBJ databases">
        <authorList>
            <person name="Nowell W R."/>
        </authorList>
    </citation>
    <scope>NUCLEOTIDE SEQUENCE</scope>
</reference>
<feature type="domain" description="Potassium channel tetramerisation-type BTB" evidence="14">
    <location>
        <begin position="27"/>
        <end position="116"/>
    </location>
</feature>
<evidence type="ECO:0000256" key="12">
    <source>
        <dbReference type="SAM" id="Phobius"/>
    </source>
</evidence>
<evidence type="ECO:0000313" key="16">
    <source>
        <dbReference type="EMBL" id="CAF4108142.1"/>
    </source>
</evidence>
<feature type="transmembrane region" description="Helical" evidence="12">
    <location>
        <begin position="329"/>
        <end position="350"/>
    </location>
</feature>
<keyword evidence="2" id="KW-0813">Transport</keyword>
<comment type="subcellular location">
    <subcellularLocation>
        <location evidence="1">Membrane</location>
        <topology evidence="1">Multi-pass membrane protein</topology>
    </subcellularLocation>
</comment>
<proteinExistence type="predicted"/>
<dbReference type="InterPro" id="IPR005821">
    <property type="entry name" value="Ion_trans_dom"/>
</dbReference>
<keyword evidence="8 12" id="KW-1133">Transmembrane helix</keyword>
<dbReference type="PANTHER" id="PTHR11537:SF113">
    <property type="entry name" value="POTASSIUM VOLTAGE-GATED CHANNEL PROTEIN SHAKER"/>
    <property type="match status" value="1"/>
</dbReference>
<keyword evidence="4 12" id="KW-0812">Transmembrane</keyword>
<keyword evidence="9" id="KW-0406">Ion transport</keyword>
<dbReference type="Proteomes" id="UP000663882">
    <property type="component" value="Unassembled WGS sequence"/>
</dbReference>
<dbReference type="Pfam" id="PF00520">
    <property type="entry name" value="Ion_trans"/>
    <property type="match status" value="1"/>
</dbReference>